<comment type="caution">
    <text evidence="2">The sequence shown here is derived from an EMBL/GenBank/DDBJ whole genome shotgun (WGS) entry which is preliminary data.</text>
</comment>
<gene>
    <name evidence="2" type="ORF">APZ42_001911</name>
</gene>
<protein>
    <recommendedName>
        <fullName evidence="1">Endonuclease/exonuclease/phosphatase domain-containing protein</fullName>
    </recommendedName>
</protein>
<evidence type="ECO:0000313" key="3">
    <source>
        <dbReference type="Proteomes" id="UP000076858"/>
    </source>
</evidence>
<sequence length="183" mass="20846">GNQCSYQEFEDIINSSNNSLILRGDLNAHSPSWDDHHPQNKCGRIITDILLNEEKVTLCTPKNLGTRPNPNANRSSTIDLTFASPDIAHLLSITTGAYWGSDHTPIIIEAHINSPPIITANNYWRFSDKKWEEWNNELEKKLTEKNIMSTQETDEAYKIFYSAIIETTTKHFSPNTNIKESNK</sequence>
<dbReference type="AlphaFoldDB" id="A0A164IN57"/>
<accession>A0A164IN57</accession>
<dbReference type="PANTHER" id="PTHR33273">
    <property type="entry name" value="DOMAIN-CONTAINING PROTEIN, PUTATIVE-RELATED"/>
    <property type="match status" value="1"/>
</dbReference>
<dbReference type="PANTHER" id="PTHR33273:SF4">
    <property type="entry name" value="ENDONUCLEASE_EXONUCLEASE_PHOSPHATASE DOMAIN-CONTAINING PROTEIN"/>
    <property type="match status" value="1"/>
</dbReference>
<evidence type="ECO:0000259" key="1">
    <source>
        <dbReference type="Pfam" id="PF14529"/>
    </source>
</evidence>
<dbReference type="InterPro" id="IPR036691">
    <property type="entry name" value="Endo/exonu/phosph_ase_sf"/>
</dbReference>
<dbReference type="EMBL" id="LRGB01006875">
    <property type="protein sequence ID" value="KZS01435.1"/>
    <property type="molecule type" value="Genomic_DNA"/>
</dbReference>
<feature type="non-terminal residue" evidence="2">
    <location>
        <position position="1"/>
    </location>
</feature>
<dbReference type="InterPro" id="IPR005135">
    <property type="entry name" value="Endo/exonuclease/phosphatase"/>
</dbReference>
<organism evidence="2 3">
    <name type="scientific">Daphnia magna</name>
    <dbReference type="NCBI Taxonomy" id="35525"/>
    <lineage>
        <taxon>Eukaryota</taxon>
        <taxon>Metazoa</taxon>
        <taxon>Ecdysozoa</taxon>
        <taxon>Arthropoda</taxon>
        <taxon>Crustacea</taxon>
        <taxon>Branchiopoda</taxon>
        <taxon>Diplostraca</taxon>
        <taxon>Cladocera</taxon>
        <taxon>Anomopoda</taxon>
        <taxon>Daphniidae</taxon>
        <taxon>Daphnia</taxon>
    </lineage>
</organism>
<feature type="non-terminal residue" evidence="2">
    <location>
        <position position="183"/>
    </location>
</feature>
<name>A0A164IN57_9CRUS</name>
<dbReference type="Proteomes" id="UP000076858">
    <property type="component" value="Unassembled WGS sequence"/>
</dbReference>
<keyword evidence="3" id="KW-1185">Reference proteome</keyword>
<dbReference type="GO" id="GO:0003824">
    <property type="term" value="F:catalytic activity"/>
    <property type="evidence" value="ECO:0007669"/>
    <property type="project" value="InterPro"/>
</dbReference>
<proteinExistence type="predicted"/>
<evidence type="ECO:0000313" key="2">
    <source>
        <dbReference type="EMBL" id="KZS01435.1"/>
    </source>
</evidence>
<dbReference type="Gene3D" id="3.60.10.10">
    <property type="entry name" value="Endonuclease/exonuclease/phosphatase"/>
    <property type="match status" value="1"/>
</dbReference>
<dbReference type="SUPFAM" id="SSF56219">
    <property type="entry name" value="DNase I-like"/>
    <property type="match status" value="1"/>
</dbReference>
<dbReference type="Pfam" id="PF14529">
    <property type="entry name" value="Exo_endo_phos_2"/>
    <property type="match status" value="1"/>
</dbReference>
<feature type="domain" description="Endonuclease/exonuclease/phosphatase" evidence="1">
    <location>
        <begin position="4"/>
        <end position="107"/>
    </location>
</feature>
<reference evidence="2 3" key="1">
    <citation type="submission" date="2016-03" db="EMBL/GenBank/DDBJ databases">
        <title>EvidentialGene: Evidence-directed Construction of Genes on Genomes.</title>
        <authorList>
            <person name="Gilbert D.G."/>
            <person name="Choi J.-H."/>
            <person name="Mockaitis K."/>
            <person name="Colbourne J."/>
            <person name="Pfrender M."/>
        </authorList>
    </citation>
    <scope>NUCLEOTIDE SEQUENCE [LARGE SCALE GENOMIC DNA]</scope>
    <source>
        <strain evidence="2 3">Xinb3</strain>
        <tissue evidence="2">Complete organism</tissue>
    </source>
</reference>